<name>A0A6M3LS47_9ZZZZ</name>
<reference evidence="1" key="1">
    <citation type="submission" date="2020-03" db="EMBL/GenBank/DDBJ databases">
        <title>The deep terrestrial virosphere.</title>
        <authorList>
            <person name="Holmfeldt K."/>
            <person name="Nilsson E."/>
            <person name="Simone D."/>
            <person name="Lopez-Fernandez M."/>
            <person name="Wu X."/>
            <person name="de Brujin I."/>
            <person name="Lundin D."/>
            <person name="Andersson A."/>
            <person name="Bertilsson S."/>
            <person name="Dopson M."/>
        </authorList>
    </citation>
    <scope>NUCLEOTIDE SEQUENCE</scope>
    <source>
        <strain evidence="1">MM415B05747</strain>
    </source>
</reference>
<proteinExistence type="predicted"/>
<protein>
    <submittedName>
        <fullName evidence="1">Uncharacterized protein</fullName>
    </submittedName>
</protein>
<evidence type="ECO:0000313" key="1">
    <source>
        <dbReference type="EMBL" id="QJA98050.1"/>
    </source>
</evidence>
<gene>
    <name evidence="1" type="ORF">MM415B05747_0006</name>
</gene>
<accession>A0A6M3LS47</accession>
<sequence>MSEIIRELRKQVQVVANARQLRDDLITTKKIKMAQWEEENRELLDRLEYQTTHVGLTEVLLRELTLQAYAANPTNKQPAKGVGVREVSKLAYDPKEAYQWALKHQMALALDKSAFEKIAKADTPDFVRVYTENQATIATNLEIEEEKE</sequence>
<dbReference type="AlphaFoldDB" id="A0A6M3LS47"/>
<dbReference type="EMBL" id="MT143548">
    <property type="protein sequence ID" value="QJA98050.1"/>
    <property type="molecule type" value="Genomic_DNA"/>
</dbReference>
<organism evidence="1">
    <name type="scientific">viral metagenome</name>
    <dbReference type="NCBI Taxonomy" id="1070528"/>
    <lineage>
        <taxon>unclassified sequences</taxon>
        <taxon>metagenomes</taxon>
        <taxon>organismal metagenomes</taxon>
    </lineage>
</organism>